<evidence type="ECO:0000313" key="3">
    <source>
        <dbReference type="Proteomes" id="UP000225740"/>
    </source>
</evidence>
<accession>A0A2G1VXV0</accession>
<gene>
    <name evidence="2" type="ORF">CEE69_30405</name>
</gene>
<feature type="transmembrane region" description="Helical" evidence="1">
    <location>
        <begin position="107"/>
        <end position="132"/>
    </location>
</feature>
<protein>
    <submittedName>
        <fullName evidence="2">Uncharacterized protein</fullName>
    </submittedName>
</protein>
<evidence type="ECO:0000313" key="2">
    <source>
        <dbReference type="EMBL" id="PHQ31592.1"/>
    </source>
</evidence>
<evidence type="ECO:0000256" key="1">
    <source>
        <dbReference type="SAM" id="Phobius"/>
    </source>
</evidence>
<keyword evidence="1" id="KW-0812">Transmembrane</keyword>
<feature type="transmembrane region" description="Helical" evidence="1">
    <location>
        <begin position="32"/>
        <end position="55"/>
    </location>
</feature>
<dbReference type="Proteomes" id="UP000225740">
    <property type="component" value="Unassembled WGS sequence"/>
</dbReference>
<reference evidence="2 3" key="1">
    <citation type="submission" date="2017-06" db="EMBL/GenBank/DDBJ databases">
        <title>Description of Rhodopirellula bahusiensis sp. nov.</title>
        <authorList>
            <person name="Kizina J."/>
            <person name="Harder J."/>
        </authorList>
    </citation>
    <scope>NUCLEOTIDE SEQUENCE [LARGE SCALE GENOMIC DNA]</scope>
    <source>
        <strain evidence="2 3">SWK21</strain>
    </source>
</reference>
<organism evidence="2 3">
    <name type="scientific">Rhodopirellula bahusiensis</name>
    <dbReference type="NCBI Taxonomy" id="2014065"/>
    <lineage>
        <taxon>Bacteria</taxon>
        <taxon>Pseudomonadati</taxon>
        <taxon>Planctomycetota</taxon>
        <taxon>Planctomycetia</taxon>
        <taxon>Pirellulales</taxon>
        <taxon>Pirellulaceae</taxon>
        <taxon>Rhodopirellula</taxon>
    </lineage>
</organism>
<dbReference type="EMBL" id="NIZW01000045">
    <property type="protein sequence ID" value="PHQ31592.1"/>
    <property type="molecule type" value="Genomic_DNA"/>
</dbReference>
<keyword evidence="3" id="KW-1185">Reference proteome</keyword>
<proteinExistence type="predicted"/>
<dbReference type="AlphaFoldDB" id="A0A2G1VXV0"/>
<keyword evidence="1" id="KW-1133">Transmembrane helix</keyword>
<keyword evidence="1" id="KW-0472">Membrane</keyword>
<name>A0A2G1VXV0_9BACT</name>
<sequence length="158" mass="17347">MRKLILIVGCILAVISFDLVMGAVSRLLRTQARAIIGDWGMTASWTVIPAAFVFTPPKRNATRNWPLRLSLATLTSWHATLVFRMQFNLPATRELARERGDLMYDGVGMNAALLVTGWIPPLIVTAVLIAVYSIFTRHSGVTDDGVVHAETADEATEP</sequence>
<comment type="caution">
    <text evidence="2">The sequence shown here is derived from an EMBL/GenBank/DDBJ whole genome shotgun (WGS) entry which is preliminary data.</text>
</comment>